<name>A0A1T4SSI7_9ACTN</name>
<evidence type="ECO:0000256" key="1">
    <source>
        <dbReference type="SAM" id="MobiDB-lite"/>
    </source>
</evidence>
<accession>A0A1T4SSI7</accession>
<dbReference type="EMBL" id="FUWS01000011">
    <property type="protein sequence ID" value="SKA31205.1"/>
    <property type="molecule type" value="Genomic_DNA"/>
</dbReference>
<feature type="transmembrane region" description="Helical" evidence="2">
    <location>
        <begin position="12"/>
        <end position="33"/>
    </location>
</feature>
<evidence type="ECO:0008006" key="5">
    <source>
        <dbReference type="Google" id="ProtNLM"/>
    </source>
</evidence>
<keyword evidence="4" id="KW-1185">Reference proteome</keyword>
<protein>
    <recommendedName>
        <fullName evidence="5">DUF4333 domain-containing protein</fullName>
    </recommendedName>
</protein>
<sequence length="231" mass="24827">MTSPARKRLSRAVVMTPVAVGATLALSGCGLLFPFPFVPAPEPEVPIEETVPAQQADGTEGLVSGDYRTGPIPASSPEFDESTLPAEPGDTATPTEQIEWEVLKSANQASLLYDPSSTAECTETQASVDETIDCTVTYQGLQIPYTVDVTGGSYIFSYEYRADSVPMVRDVVEDALRYWADAEAVRCDMDEAQLATPDIDSGVVCDAQTEYGVESYNVEVSAYGYVSFTMV</sequence>
<evidence type="ECO:0000256" key="2">
    <source>
        <dbReference type="SAM" id="Phobius"/>
    </source>
</evidence>
<keyword evidence="2" id="KW-0812">Transmembrane</keyword>
<dbReference type="Proteomes" id="UP000190637">
    <property type="component" value="Unassembled WGS sequence"/>
</dbReference>
<proteinExistence type="predicted"/>
<evidence type="ECO:0000313" key="4">
    <source>
        <dbReference type="Proteomes" id="UP000190637"/>
    </source>
</evidence>
<keyword evidence="2" id="KW-1133">Transmembrane helix</keyword>
<gene>
    <name evidence="3" type="ORF">SAMN02745673_03909</name>
</gene>
<evidence type="ECO:0000313" key="3">
    <source>
        <dbReference type="EMBL" id="SKA31205.1"/>
    </source>
</evidence>
<dbReference type="OrthoDB" id="3436498at2"/>
<dbReference type="AlphaFoldDB" id="A0A1T4SSI7"/>
<keyword evidence="2" id="KW-0472">Membrane</keyword>
<reference evidence="3 4" key="1">
    <citation type="submission" date="2017-02" db="EMBL/GenBank/DDBJ databases">
        <authorList>
            <person name="Peterson S.W."/>
        </authorList>
    </citation>
    <scope>NUCLEOTIDE SEQUENCE [LARGE SCALE GENOMIC DNA]</scope>
    <source>
        <strain evidence="3 4">DSM 45154</strain>
    </source>
</reference>
<organism evidence="3 4">
    <name type="scientific">Marinactinospora thermotolerans DSM 45154</name>
    <dbReference type="NCBI Taxonomy" id="1122192"/>
    <lineage>
        <taxon>Bacteria</taxon>
        <taxon>Bacillati</taxon>
        <taxon>Actinomycetota</taxon>
        <taxon>Actinomycetes</taxon>
        <taxon>Streptosporangiales</taxon>
        <taxon>Nocardiopsidaceae</taxon>
        <taxon>Marinactinospora</taxon>
    </lineage>
</organism>
<dbReference type="RefSeq" id="WP_144390207.1">
    <property type="nucleotide sequence ID" value="NZ_FUWS01000011.1"/>
</dbReference>
<dbReference type="PROSITE" id="PS51257">
    <property type="entry name" value="PROKAR_LIPOPROTEIN"/>
    <property type="match status" value="1"/>
</dbReference>
<feature type="region of interest" description="Disordered" evidence="1">
    <location>
        <begin position="52"/>
        <end position="92"/>
    </location>
</feature>